<sequence length="111" mass="12209">MRAFLLVCYTKCMSNEMNPTYRANLIAQARANGNARLTVRANALEAGWNFGFACPDYEVLTSPDGTTEIYVNAYRTGRIKAINVVNVADDKIIIQIGATKNAVTEISKLFA</sequence>
<dbReference type="EMBL" id="EU826466">
    <property type="protein sequence ID" value="ACH62018.1"/>
    <property type="molecule type" value="Genomic_DNA"/>
</dbReference>
<reference evidence="1 2" key="1">
    <citation type="submission" date="2008-06" db="EMBL/GenBank/DDBJ databases">
        <authorList>
            <person name="Smith A.L."/>
            <person name="Paladin E.C."/>
            <person name="Jacobs-Sera D."/>
            <person name="Hendirx R.W."/>
            <person name="Hatfull G.F."/>
        </authorList>
    </citation>
    <scope>NUCLEOTIDE SEQUENCE [LARGE SCALE GENOMIC DNA]</scope>
</reference>
<dbReference type="RefSeq" id="YP_002224928.1">
    <property type="nucleotide sequence ID" value="NC_011273.1"/>
</dbReference>
<dbReference type="GeneID" id="6920670"/>
<evidence type="ECO:0000313" key="2">
    <source>
        <dbReference type="Proteomes" id="UP000001849"/>
    </source>
</evidence>
<name>B5LJ21_9CAUD</name>
<dbReference type="Proteomes" id="UP000001849">
    <property type="component" value="Segment"/>
</dbReference>
<proteinExistence type="predicted"/>
<keyword evidence="2" id="KW-1185">Reference proteome</keyword>
<accession>B5LJ21</accession>
<organism evidence="1 2">
    <name type="scientific">Mycobacterium phage Myrna</name>
    <dbReference type="NCBI Taxonomy" id="546805"/>
    <lineage>
        <taxon>Viruses</taxon>
        <taxon>Duplodnaviria</taxon>
        <taxon>Heunggongvirae</taxon>
        <taxon>Uroviricota</taxon>
        <taxon>Caudoviricetes</taxon>
        <taxon>Ceeclamvirinae</taxon>
        <taxon>Myrnavirus</taxon>
        <taxon>Myrnavirus myrna</taxon>
    </lineage>
</organism>
<protein>
    <submittedName>
        <fullName evidence="1">Uncharacterized protein</fullName>
    </submittedName>
</protein>
<evidence type="ECO:0000313" key="1">
    <source>
        <dbReference type="EMBL" id="ACH62018.1"/>
    </source>
</evidence>
<gene>
    <name evidence="1" type="primary">10</name>
    <name evidence="1" type="ORF">MYRNA_10</name>
</gene>
<dbReference type="KEGG" id="vg:6920670"/>